<evidence type="ECO:0008006" key="3">
    <source>
        <dbReference type="Google" id="ProtNLM"/>
    </source>
</evidence>
<evidence type="ECO:0000313" key="2">
    <source>
        <dbReference type="Proteomes" id="UP001225644"/>
    </source>
</evidence>
<dbReference type="SUPFAM" id="SSF51971">
    <property type="entry name" value="Nucleotide-binding domain"/>
    <property type="match status" value="1"/>
</dbReference>
<dbReference type="EMBL" id="JAUSUX010000018">
    <property type="protein sequence ID" value="MDQ0287062.1"/>
    <property type="molecule type" value="Genomic_DNA"/>
</dbReference>
<keyword evidence="2" id="KW-1185">Reference proteome</keyword>
<evidence type="ECO:0000313" key="1">
    <source>
        <dbReference type="EMBL" id="MDQ0287062.1"/>
    </source>
</evidence>
<dbReference type="InterPro" id="IPR036188">
    <property type="entry name" value="FAD/NAD-bd_sf"/>
</dbReference>
<sequence>MTHAGTALALAFTIIWHEYYYPRRTIGRMLREKECRRPRWPNPDLASWQHIRQIKAGENDPPGPGRDSPIPLSLVYKVHPEDRFDVIVIGAGIGGLTAAAR</sequence>
<gene>
    <name evidence="1" type="ORF">J2Z49_002179</name>
</gene>
<protein>
    <recommendedName>
        <fullName evidence="3">FAD-binding protein</fullName>
    </recommendedName>
</protein>
<dbReference type="Gene3D" id="3.50.50.60">
    <property type="entry name" value="FAD/NAD(P)-binding domain"/>
    <property type="match status" value="1"/>
</dbReference>
<accession>A0ABU0B469</accession>
<dbReference type="RefSeq" id="WP_307402917.1">
    <property type="nucleotide sequence ID" value="NZ_JAUSUX010000018.1"/>
</dbReference>
<comment type="caution">
    <text evidence="1">The sequence shown here is derived from an EMBL/GenBank/DDBJ whole genome shotgun (WGS) entry which is preliminary data.</text>
</comment>
<reference evidence="1 2" key="1">
    <citation type="submission" date="2023-07" db="EMBL/GenBank/DDBJ databases">
        <title>Genomic Encyclopedia of Type Strains, Phase IV (KMG-IV): sequencing the most valuable type-strain genomes for metagenomic binning, comparative biology and taxonomic classification.</title>
        <authorList>
            <person name="Goeker M."/>
        </authorList>
    </citation>
    <scope>NUCLEOTIDE SEQUENCE [LARGE SCALE GENOMIC DNA]</scope>
    <source>
        <strain evidence="1 2">DSM 12396</strain>
    </source>
</reference>
<dbReference type="Proteomes" id="UP001225644">
    <property type="component" value="Unassembled WGS sequence"/>
</dbReference>
<name>A0ABU0B469_9FIRM</name>
<proteinExistence type="predicted"/>
<organism evidence="1 2">
    <name type="scientific">Desulfofundulus luciae</name>
    <dbReference type="NCBI Taxonomy" id="74702"/>
    <lineage>
        <taxon>Bacteria</taxon>
        <taxon>Bacillati</taxon>
        <taxon>Bacillota</taxon>
        <taxon>Clostridia</taxon>
        <taxon>Eubacteriales</taxon>
        <taxon>Peptococcaceae</taxon>
        <taxon>Desulfofundulus</taxon>
    </lineage>
</organism>